<dbReference type="AlphaFoldDB" id="A0A232ES51"/>
<dbReference type="Proteomes" id="UP000215335">
    <property type="component" value="Unassembled WGS sequence"/>
</dbReference>
<reference evidence="1 2" key="1">
    <citation type="journal article" date="2017" name="Curr. Biol.">
        <title>The Evolution of Venom by Co-option of Single-Copy Genes.</title>
        <authorList>
            <person name="Martinson E.O."/>
            <person name="Mrinalini"/>
            <person name="Kelkar Y.D."/>
            <person name="Chang C.H."/>
            <person name="Werren J.H."/>
        </authorList>
    </citation>
    <scope>NUCLEOTIDE SEQUENCE [LARGE SCALE GENOMIC DNA]</scope>
    <source>
        <strain evidence="1 2">Alberta</strain>
        <tissue evidence="1">Whole body</tissue>
    </source>
</reference>
<evidence type="ECO:0000313" key="2">
    <source>
        <dbReference type="Proteomes" id="UP000215335"/>
    </source>
</evidence>
<keyword evidence="2" id="KW-1185">Reference proteome</keyword>
<sequence>FEPLVEADELNYHSHYKNVILTVFKKTLPGKPRNLEELDQMLQEYRPMCEFYKGIAKADDDSIDLVFIHDSRLEALSECTQLFCNGTFDVYLNLW</sequence>
<proteinExistence type="predicted"/>
<gene>
    <name evidence="1" type="ORF">TSAR_009588</name>
</gene>
<feature type="non-terminal residue" evidence="1">
    <location>
        <position position="1"/>
    </location>
</feature>
<accession>A0A232ES51</accession>
<organism evidence="1 2">
    <name type="scientific">Trichomalopsis sarcophagae</name>
    <dbReference type="NCBI Taxonomy" id="543379"/>
    <lineage>
        <taxon>Eukaryota</taxon>
        <taxon>Metazoa</taxon>
        <taxon>Ecdysozoa</taxon>
        <taxon>Arthropoda</taxon>
        <taxon>Hexapoda</taxon>
        <taxon>Insecta</taxon>
        <taxon>Pterygota</taxon>
        <taxon>Neoptera</taxon>
        <taxon>Endopterygota</taxon>
        <taxon>Hymenoptera</taxon>
        <taxon>Apocrita</taxon>
        <taxon>Proctotrupomorpha</taxon>
        <taxon>Chalcidoidea</taxon>
        <taxon>Pteromalidae</taxon>
        <taxon>Pteromalinae</taxon>
        <taxon>Trichomalopsis</taxon>
    </lineage>
</organism>
<dbReference type="EMBL" id="NNAY01002535">
    <property type="protein sequence ID" value="OXU21116.1"/>
    <property type="molecule type" value="Genomic_DNA"/>
</dbReference>
<name>A0A232ES51_9HYME</name>
<evidence type="ECO:0000313" key="1">
    <source>
        <dbReference type="EMBL" id="OXU21116.1"/>
    </source>
</evidence>
<protein>
    <submittedName>
        <fullName evidence="1">Uncharacterized protein</fullName>
    </submittedName>
</protein>
<comment type="caution">
    <text evidence="1">The sequence shown here is derived from an EMBL/GenBank/DDBJ whole genome shotgun (WGS) entry which is preliminary data.</text>
</comment>